<geneLocation type="mitochondrion" evidence="1"/>
<sequence length="204" mass="23932">MIKIPFNSNIQSNLDKNYNLNKSLILLKTFIENSNNKTINNYINNILEKELTYAFLSKKYFINGVINSTWSMILPERFNHLRAFIGLKRLYAFVSYNGDIYLGSSSNLWQRLFIQHKTSPKNRQNKHKLFYNNVLRSNWFNFTLHVICILPDHVSNYLSLSSTIEENEIAILNLLNKYHLTFVEQFLLDIVKPSLNAEKFANAS</sequence>
<protein>
    <submittedName>
        <fullName evidence="1">GIY endonuclease</fullName>
    </submittedName>
</protein>
<dbReference type="Gene3D" id="3.40.1440.10">
    <property type="entry name" value="GIY-YIG endonuclease"/>
    <property type="match status" value="1"/>
</dbReference>
<proteinExistence type="predicted"/>
<reference evidence="1" key="1">
    <citation type="submission" date="2021-06" db="EMBL/GenBank/DDBJ databases">
        <title>The complete mitochondrial genomes of Apiotrichum species.</title>
        <authorList>
            <person name="Li Q."/>
        </authorList>
    </citation>
    <scope>NUCLEOTIDE SEQUENCE</scope>
</reference>
<dbReference type="InterPro" id="IPR035901">
    <property type="entry name" value="GIY-YIG_endonuc_sf"/>
</dbReference>
<dbReference type="SUPFAM" id="SSF82771">
    <property type="entry name" value="GIY-YIG endonuclease"/>
    <property type="match status" value="1"/>
</dbReference>
<keyword evidence="1" id="KW-0540">Nuclease</keyword>
<organism evidence="1">
    <name type="scientific">Apiotrichum gamsii</name>
    <dbReference type="NCBI Taxonomy" id="1105092"/>
    <lineage>
        <taxon>Eukaryota</taxon>
        <taxon>Fungi</taxon>
        <taxon>Dikarya</taxon>
        <taxon>Basidiomycota</taxon>
        <taxon>Agaricomycotina</taxon>
        <taxon>Tremellomycetes</taxon>
        <taxon>Trichosporonales</taxon>
        <taxon>Trichosporonaceae</taxon>
        <taxon>Apiotrichum</taxon>
    </lineage>
</organism>
<gene>
    <name evidence="1" type="primary">orf205</name>
</gene>
<accession>A0A8K1ZR80</accession>
<evidence type="ECO:0000313" key="1">
    <source>
        <dbReference type="EMBL" id="UHB41920.1"/>
    </source>
</evidence>
<name>A0A8K1ZR80_9TREE</name>
<keyword evidence="1" id="KW-0378">Hydrolase</keyword>
<keyword evidence="1" id="KW-0255">Endonuclease</keyword>
<dbReference type="GO" id="GO:0004519">
    <property type="term" value="F:endonuclease activity"/>
    <property type="evidence" value="ECO:0007669"/>
    <property type="project" value="UniProtKB-KW"/>
</dbReference>
<keyword evidence="1" id="KW-0496">Mitochondrion</keyword>
<dbReference type="EMBL" id="MZ439919">
    <property type="protein sequence ID" value="UHB41920.1"/>
    <property type="molecule type" value="Genomic_DNA"/>
</dbReference>
<dbReference type="AlphaFoldDB" id="A0A8K1ZR80"/>